<evidence type="ECO:0000259" key="1">
    <source>
        <dbReference type="Pfam" id="PF03102"/>
    </source>
</evidence>
<dbReference type="PANTHER" id="PTHR42866:SF1">
    <property type="entry name" value="SPORE COAT POLYSACCHARIDE BIOSYNTHESIS PROTEIN SPSF"/>
    <property type="match status" value="1"/>
</dbReference>
<organism evidence="2">
    <name type="scientific">Vibrio coralliilyticus</name>
    <dbReference type="NCBI Taxonomy" id="190893"/>
    <lineage>
        <taxon>Bacteria</taxon>
        <taxon>Pseudomonadati</taxon>
        <taxon>Pseudomonadota</taxon>
        <taxon>Gammaproteobacteria</taxon>
        <taxon>Vibrionales</taxon>
        <taxon>Vibrionaceae</taxon>
        <taxon>Vibrio</taxon>
    </lineage>
</organism>
<dbReference type="InterPro" id="IPR029044">
    <property type="entry name" value="Nucleotide-diphossugar_trans"/>
</dbReference>
<dbReference type="GO" id="GO:0016051">
    <property type="term" value="P:carbohydrate biosynthetic process"/>
    <property type="evidence" value="ECO:0007669"/>
    <property type="project" value="InterPro"/>
</dbReference>
<dbReference type="RefSeq" id="WP_045986796.1">
    <property type="nucleotide sequence ID" value="NZ_CP063051.1"/>
</dbReference>
<proteinExistence type="predicted"/>
<dbReference type="InterPro" id="IPR003329">
    <property type="entry name" value="Cytidylyl_trans"/>
</dbReference>
<dbReference type="GO" id="GO:0005829">
    <property type="term" value="C:cytosol"/>
    <property type="evidence" value="ECO:0007669"/>
    <property type="project" value="TreeGrafter"/>
</dbReference>
<dbReference type="EMBL" id="JXXR01000019">
    <property type="protein sequence ID" value="KJY69656.1"/>
    <property type="molecule type" value="Genomic_DNA"/>
</dbReference>
<gene>
    <name evidence="2" type="ORF">TW71_17755</name>
</gene>
<comment type="caution">
    <text evidence="2">The sequence shown here is derived from an EMBL/GenBank/DDBJ whole genome shotgun (WGS) entry which is preliminary data.</text>
</comment>
<dbReference type="InterPro" id="IPR013785">
    <property type="entry name" value="Aldolase_TIM"/>
</dbReference>
<sequence>MKRKNRKSTKENVYNIIEVANVHAGDFSYINDLVEKIIDKYTRPNFGIKFQPLSADMIATPDFEWYQVYKEIEFNSNEWQLIIDKASKNIDVWLDMFDLYSTQILENNLSKVSGIKLQASVLKNYPLINHLSKLDLTDKKIIINISGYEISDITSTVNYINYLLNCEEVILQVGFQSYPTRFIDSGLNKIDEIKSVWEGEMCFADHADSNSQDAFALPLLAMEKGCKYIEKHVLLSERETKYDYQSSFSLGQYNILVDLQAKIIESKCSSFISNAEREYLDKTYQIPILKNDKFSGDLISVQSDFDYRRSGKSGINTLNLEKKIESKYVLSSNLLSGETLKESDFKKANIGTIVACRMKSSRLKNKATLKIGNLSSIENCLLSCKKFNNVNHLILATSTHADDLDLENFCLDSSVLFRQGSEEDVIARYLDVANELKLDVIIRVTGDMPFVSSEIADILLNSHFENGADFTCAVDFSVGTACEIISVNALKRVKDYIETPNMSEYMSYYFTNNEHLFKVNRVELPEELVRSYRLTIDYQDDLDMMNKLIEVLNSSEMEITLENIFSVLDTSNIGDINKDISLVYKADEKLINKLNIETKIIG</sequence>
<dbReference type="InterPro" id="IPR013132">
    <property type="entry name" value="PseI/NeuA/B-like_N"/>
</dbReference>
<dbReference type="SUPFAM" id="SSF53448">
    <property type="entry name" value="Nucleotide-diphospho-sugar transferases"/>
    <property type="match status" value="1"/>
</dbReference>
<accession>A0A837G4D7</accession>
<dbReference type="PANTHER" id="PTHR42866">
    <property type="entry name" value="3-DEOXY-MANNO-OCTULOSONATE CYTIDYLYLTRANSFERASE"/>
    <property type="match status" value="1"/>
</dbReference>
<dbReference type="Gene3D" id="3.20.20.70">
    <property type="entry name" value="Aldolase class I"/>
    <property type="match status" value="1"/>
</dbReference>
<dbReference type="SUPFAM" id="SSF51569">
    <property type="entry name" value="Aldolase"/>
    <property type="match status" value="1"/>
</dbReference>
<reference evidence="2" key="1">
    <citation type="journal article" date="2015" name="BMC Genomics">
        <title>Genome mining reveals unlocked bioactive potential of marine Gram-negative bacteria.</title>
        <authorList>
            <person name="Machado H."/>
            <person name="Sonnenschein E.C."/>
            <person name="Melchiorsen J."/>
            <person name="Gram L."/>
        </authorList>
    </citation>
    <scope>NUCLEOTIDE SEQUENCE</scope>
    <source>
        <strain evidence="2">S2052</strain>
    </source>
</reference>
<dbReference type="AlphaFoldDB" id="A0A837G4D7"/>
<dbReference type="Pfam" id="PF03102">
    <property type="entry name" value="NeuB"/>
    <property type="match status" value="1"/>
</dbReference>
<dbReference type="Gene3D" id="3.90.550.10">
    <property type="entry name" value="Spore Coat Polysaccharide Biosynthesis Protein SpsA, Chain A"/>
    <property type="match status" value="1"/>
</dbReference>
<evidence type="ECO:0000313" key="2">
    <source>
        <dbReference type="EMBL" id="KJY69656.1"/>
    </source>
</evidence>
<feature type="domain" description="PseI/NeuA/B-like" evidence="1">
    <location>
        <begin position="64"/>
        <end position="258"/>
    </location>
</feature>
<name>A0A837G4D7_9VIBR</name>
<protein>
    <recommendedName>
        <fullName evidence="1">PseI/NeuA/B-like domain-containing protein</fullName>
    </recommendedName>
</protein>
<dbReference type="Pfam" id="PF02348">
    <property type="entry name" value="CTP_transf_3"/>
    <property type="match status" value="1"/>
</dbReference>